<accession>A0A109B9C7</accession>
<dbReference type="STRING" id="121290.APY04_3251"/>
<dbReference type="AlphaFoldDB" id="A0A109B9C7"/>
<proteinExistence type="predicted"/>
<organism evidence="1 2">
    <name type="scientific">Hyphomicrobium sulfonivorans</name>
    <dbReference type="NCBI Taxonomy" id="121290"/>
    <lineage>
        <taxon>Bacteria</taxon>
        <taxon>Pseudomonadati</taxon>
        <taxon>Pseudomonadota</taxon>
        <taxon>Alphaproteobacteria</taxon>
        <taxon>Hyphomicrobiales</taxon>
        <taxon>Hyphomicrobiaceae</taxon>
        <taxon>Hyphomicrobium</taxon>
    </lineage>
</organism>
<evidence type="ECO:0000313" key="1">
    <source>
        <dbReference type="EMBL" id="KWT64583.1"/>
    </source>
</evidence>
<protein>
    <submittedName>
        <fullName evidence="1">Uncharacterized protein</fullName>
    </submittedName>
</protein>
<name>A0A109B9C7_HYPSL</name>
<dbReference type="EMBL" id="LMTR01000091">
    <property type="protein sequence ID" value="KWT64583.1"/>
    <property type="molecule type" value="Genomic_DNA"/>
</dbReference>
<reference evidence="1 2" key="1">
    <citation type="submission" date="2015-10" db="EMBL/GenBank/DDBJ databases">
        <title>Transcriptomic analysis of a linuron degrading triple-species bacterial consortium.</title>
        <authorList>
            <person name="Albers P."/>
        </authorList>
    </citation>
    <scope>NUCLEOTIDE SEQUENCE [LARGE SCALE GENOMIC DNA]</scope>
    <source>
        <strain evidence="1 2">WDL6</strain>
    </source>
</reference>
<evidence type="ECO:0000313" key="2">
    <source>
        <dbReference type="Proteomes" id="UP000059074"/>
    </source>
</evidence>
<keyword evidence="2" id="KW-1185">Reference proteome</keyword>
<dbReference type="PATRIC" id="fig|121290.4.peg.2093"/>
<dbReference type="Proteomes" id="UP000059074">
    <property type="component" value="Unassembled WGS sequence"/>
</dbReference>
<sequence>MHSSAPALSRLRPFGNATQAEQVASCQSAPAVWPCGMLV</sequence>
<comment type="caution">
    <text evidence="1">The sequence shown here is derived from an EMBL/GenBank/DDBJ whole genome shotgun (WGS) entry which is preliminary data.</text>
</comment>
<gene>
    <name evidence="1" type="ORF">APY04_3251</name>
</gene>